<evidence type="ECO:0000313" key="1">
    <source>
        <dbReference type="EMBL" id="QJA64333.1"/>
    </source>
</evidence>
<sequence length="83" mass="8437">MCLYFFTTLNEEHMNVNNANSTALSPASAVTLTSGGADKPDPPAVNTAVVESDTVTLSDEATARSAALTSGGADKPDPPQING</sequence>
<protein>
    <submittedName>
        <fullName evidence="1">Uncharacterized protein</fullName>
    </submittedName>
</protein>
<dbReference type="EMBL" id="MT141517">
    <property type="protein sequence ID" value="QJA64333.1"/>
    <property type="molecule type" value="Genomic_DNA"/>
</dbReference>
<name>A0A6M3J396_9ZZZZ</name>
<organism evidence="1">
    <name type="scientific">viral metagenome</name>
    <dbReference type="NCBI Taxonomy" id="1070528"/>
    <lineage>
        <taxon>unclassified sequences</taxon>
        <taxon>metagenomes</taxon>
        <taxon>organismal metagenomes</taxon>
    </lineage>
</organism>
<dbReference type="EMBL" id="MT142508">
    <property type="protein sequence ID" value="QJA83345.1"/>
    <property type="molecule type" value="Genomic_DNA"/>
</dbReference>
<accession>A0A6M3J396</accession>
<evidence type="ECO:0000313" key="2">
    <source>
        <dbReference type="EMBL" id="QJA83345.1"/>
    </source>
</evidence>
<dbReference type="AlphaFoldDB" id="A0A6M3J396"/>
<proteinExistence type="predicted"/>
<reference evidence="1" key="1">
    <citation type="submission" date="2020-03" db="EMBL/GenBank/DDBJ databases">
        <title>The deep terrestrial virosphere.</title>
        <authorList>
            <person name="Holmfeldt K."/>
            <person name="Nilsson E."/>
            <person name="Simone D."/>
            <person name="Lopez-Fernandez M."/>
            <person name="Wu X."/>
            <person name="de Brujin I."/>
            <person name="Lundin D."/>
            <person name="Andersson A."/>
            <person name="Bertilsson S."/>
            <person name="Dopson M."/>
        </authorList>
    </citation>
    <scope>NUCLEOTIDE SEQUENCE</scope>
    <source>
        <strain evidence="2">MM415A00294</strain>
        <strain evidence="1">MM415B00522</strain>
    </source>
</reference>
<gene>
    <name evidence="2" type="ORF">MM415A00294_0043</name>
    <name evidence="1" type="ORF">MM415B00522_0043</name>
</gene>